<dbReference type="SUPFAM" id="SSF47459">
    <property type="entry name" value="HLH, helix-loop-helix DNA-binding domain"/>
    <property type="match status" value="1"/>
</dbReference>
<dbReference type="GO" id="GO:0046983">
    <property type="term" value="F:protein dimerization activity"/>
    <property type="evidence" value="ECO:0007669"/>
    <property type="project" value="InterPro"/>
</dbReference>
<evidence type="ECO:0000256" key="5">
    <source>
        <dbReference type="ARBA" id="ARBA00023242"/>
    </source>
</evidence>
<dbReference type="InterPro" id="IPR011598">
    <property type="entry name" value="bHLH_dom"/>
</dbReference>
<feature type="region of interest" description="Disordered" evidence="6">
    <location>
        <begin position="104"/>
        <end position="198"/>
    </location>
</feature>
<feature type="compositionally biased region" description="Basic and acidic residues" evidence="6">
    <location>
        <begin position="172"/>
        <end position="198"/>
    </location>
</feature>
<evidence type="ECO:0000313" key="8">
    <source>
        <dbReference type="EMBL" id="KAG0500324.1"/>
    </source>
</evidence>
<feature type="compositionally biased region" description="Basic residues" evidence="6">
    <location>
        <begin position="149"/>
        <end position="159"/>
    </location>
</feature>
<evidence type="ECO:0000256" key="2">
    <source>
        <dbReference type="ARBA" id="ARBA00005510"/>
    </source>
</evidence>
<evidence type="ECO:0000256" key="6">
    <source>
        <dbReference type="SAM" id="MobiDB-lite"/>
    </source>
</evidence>
<comment type="caution">
    <text evidence="8">The sequence shown here is derived from an EMBL/GenBank/DDBJ whole genome shotgun (WGS) entry which is preliminary data.</text>
</comment>
<dbReference type="OrthoDB" id="775589at2759"/>
<keyword evidence="5" id="KW-0539">Nucleus</keyword>
<evidence type="ECO:0000259" key="7">
    <source>
        <dbReference type="PROSITE" id="PS50888"/>
    </source>
</evidence>
<dbReference type="PROSITE" id="PS50888">
    <property type="entry name" value="BHLH"/>
    <property type="match status" value="1"/>
</dbReference>
<dbReference type="Pfam" id="PF00010">
    <property type="entry name" value="HLH"/>
    <property type="match status" value="1"/>
</dbReference>
<reference evidence="8 9" key="1">
    <citation type="journal article" date="2020" name="Nat. Food">
        <title>A phased Vanilla planifolia genome enables genetic improvement of flavour and production.</title>
        <authorList>
            <person name="Hasing T."/>
            <person name="Tang H."/>
            <person name="Brym M."/>
            <person name="Khazi F."/>
            <person name="Huang T."/>
            <person name="Chambers A.H."/>
        </authorList>
    </citation>
    <scope>NUCLEOTIDE SEQUENCE [LARGE SCALE GENOMIC DNA]</scope>
    <source>
        <tissue evidence="8">Leaf</tissue>
    </source>
</reference>
<dbReference type="SMART" id="SM00353">
    <property type="entry name" value="HLH"/>
    <property type="match status" value="1"/>
</dbReference>
<feature type="domain" description="BHLH" evidence="7">
    <location>
        <begin position="221"/>
        <end position="271"/>
    </location>
</feature>
<comment type="subcellular location">
    <subcellularLocation>
        <location evidence="1">Nucleus</location>
    </subcellularLocation>
</comment>
<dbReference type="Proteomes" id="UP000639772">
    <property type="component" value="Chromosome 1"/>
</dbReference>
<evidence type="ECO:0000256" key="3">
    <source>
        <dbReference type="ARBA" id="ARBA00023015"/>
    </source>
</evidence>
<accession>A0A835S2S2</accession>
<dbReference type="FunFam" id="4.10.280.10:FF:000002">
    <property type="entry name" value="Basic helix-loop-helix transcription factor"/>
    <property type="match status" value="1"/>
</dbReference>
<keyword evidence="4" id="KW-0804">Transcription</keyword>
<dbReference type="CDD" id="cd18919">
    <property type="entry name" value="bHLH_AtBPE_like"/>
    <property type="match status" value="1"/>
</dbReference>
<comment type="similarity">
    <text evidence="2">Belongs to the bHLH protein family.</text>
</comment>
<dbReference type="InterPro" id="IPR024097">
    <property type="entry name" value="bHLH_ZIP_TF"/>
</dbReference>
<evidence type="ECO:0000256" key="1">
    <source>
        <dbReference type="ARBA" id="ARBA00004123"/>
    </source>
</evidence>
<keyword evidence="3" id="KW-0805">Transcription regulation</keyword>
<dbReference type="AlphaFoldDB" id="A0A835S2S2"/>
<feature type="compositionally biased region" description="Basic and acidic residues" evidence="6">
    <location>
        <begin position="108"/>
        <end position="120"/>
    </location>
</feature>
<proteinExistence type="inferred from homology"/>
<dbReference type="PANTHER" id="PTHR12565:SF319">
    <property type="entry name" value="BASIC HELIX-LOOP-HELIX PROTEIN 79"/>
    <property type="match status" value="1"/>
</dbReference>
<evidence type="ECO:0000256" key="4">
    <source>
        <dbReference type="ARBA" id="ARBA00023163"/>
    </source>
</evidence>
<gene>
    <name evidence="8" type="ORF">HPP92_000396</name>
</gene>
<dbReference type="PANTHER" id="PTHR12565">
    <property type="entry name" value="STEROL REGULATORY ELEMENT-BINDING PROTEIN"/>
    <property type="match status" value="1"/>
</dbReference>
<protein>
    <recommendedName>
        <fullName evidence="7">BHLH domain-containing protein</fullName>
    </recommendedName>
</protein>
<dbReference type="InterPro" id="IPR036638">
    <property type="entry name" value="HLH_DNA-bd_sf"/>
</dbReference>
<name>A0A835S2S2_VANPL</name>
<dbReference type="Gene3D" id="4.10.280.10">
    <property type="entry name" value="Helix-loop-helix DNA-binding domain"/>
    <property type="match status" value="1"/>
</dbReference>
<sequence length="415" mass="45635">MNCGAPPTDQLLPPCLNLNWDQSVDPLSSIIPSQLQAEITGEFSSLMRNPLNSMHANRLMPLPSDPSFAERAARYSSFSSGNYEAFPCQFAMLEAGKLSRASSSQCLKAKEIQSRSRTESEMVEGEIGSGQEDSSVTGPASAPGESSTKKRKAVTKNRGKVTEQHNQFAKKMRSDETKGNEKDFAKPKGDEDDAKEVGKEISFEAPEAPKDYIHVRARRGQATDSHSLAERVRREKISQRMKLLQDLVPGCNRITGKALMLDEIINYVQSLQRQVEFLSMKLATLNPRLEFNLESLFPKDSVLNQANLSMPNSFYPLDNLAAAFPFGHQSKEGNPLPFTVSNGMGMQCSMSQMQSTIHHPASIQSSFDMFGGAASQVGNVWDDELHSVLQTDFGKNQEIGATSQTFNGVIANSSR</sequence>
<dbReference type="GO" id="GO:0005634">
    <property type="term" value="C:nucleus"/>
    <property type="evidence" value="ECO:0007669"/>
    <property type="project" value="UniProtKB-SubCell"/>
</dbReference>
<dbReference type="GO" id="GO:0003700">
    <property type="term" value="F:DNA-binding transcription factor activity"/>
    <property type="evidence" value="ECO:0007669"/>
    <property type="project" value="TreeGrafter"/>
</dbReference>
<evidence type="ECO:0000313" key="9">
    <source>
        <dbReference type="Proteomes" id="UP000639772"/>
    </source>
</evidence>
<organism evidence="8 9">
    <name type="scientific">Vanilla planifolia</name>
    <name type="common">Vanilla</name>
    <dbReference type="NCBI Taxonomy" id="51239"/>
    <lineage>
        <taxon>Eukaryota</taxon>
        <taxon>Viridiplantae</taxon>
        <taxon>Streptophyta</taxon>
        <taxon>Embryophyta</taxon>
        <taxon>Tracheophyta</taxon>
        <taxon>Spermatophyta</taxon>
        <taxon>Magnoliopsida</taxon>
        <taxon>Liliopsida</taxon>
        <taxon>Asparagales</taxon>
        <taxon>Orchidaceae</taxon>
        <taxon>Vanilloideae</taxon>
        <taxon>Vanilleae</taxon>
        <taxon>Vanilla</taxon>
    </lineage>
</organism>
<dbReference type="EMBL" id="JADCNM010000001">
    <property type="protein sequence ID" value="KAG0500324.1"/>
    <property type="molecule type" value="Genomic_DNA"/>
</dbReference>